<accession>X1G7N1</accession>
<proteinExistence type="predicted"/>
<feature type="non-terminal residue" evidence="2">
    <location>
        <position position="250"/>
    </location>
</feature>
<protein>
    <submittedName>
        <fullName evidence="2">Uncharacterized protein</fullName>
    </submittedName>
</protein>
<name>X1G7N1_9ZZZZ</name>
<reference evidence="2" key="1">
    <citation type="journal article" date="2014" name="Front. Microbiol.">
        <title>High frequency of phylogenetically diverse reductive dehalogenase-homologous genes in deep subseafloor sedimentary metagenomes.</title>
        <authorList>
            <person name="Kawai M."/>
            <person name="Futagami T."/>
            <person name="Toyoda A."/>
            <person name="Takaki Y."/>
            <person name="Nishi S."/>
            <person name="Hori S."/>
            <person name="Arai W."/>
            <person name="Tsubouchi T."/>
            <person name="Morono Y."/>
            <person name="Uchiyama I."/>
            <person name="Ito T."/>
            <person name="Fujiyama A."/>
            <person name="Inagaki F."/>
            <person name="Takami H."/>
        </authorList>
    </citation>
    <scope>NUCLEOTIDE SEQUENCE</scope>
    <source>
        <strain evidence="2">Expedition CK06-06</strain>
    </source>
</reference>
<organism evidence="2">
    <name type="scientific">marine sediment metagenome</name>
    <dbReference type="NCBI Taxonomy" id="412755"/>
    <lineage>
        <taxon>unclassified sequences</taxon>
        <taxon>metagenomes</taxon>
        <taxon>ecological metagenomes</taxon>
    </lineage>
</organism>
<evidence type="ECO:0000313" key="2">
    <source>
        <dbReference type="EMBL" id="GAH40850.1"/>
    </source>
</evidence>
<dbReference type="InterPro" id="IPR037205">
    <property type="entry name" value="ChaB_sf"/>
</dbReference>
<evidence type="ECO:0000256" key="1">
    <source>
        <dbReference type="SAM" id="Coils"/>
    </source>
</evidence>
<gene>
    <name evidence="2" type="ORF">S03H2_20899</name>
</gene>
<feature type="coiled-coil region" evidence="1">
    <location>
        <begin position="194"/>
        <end position="225"/>
    </location>
</feature>
<dbReference type="SUPFAM" id="SSF140376">
    <property type="entry name" value="ChaB-like"/>
    <property type="match status" value="1"/>
</dbReference>
<dbReference type="EMBL" id="BARU01011074">
    <property type="protein sequence ID" value="GAH40850.1"/>
    <property type="molecule type" value="Genomic_DNA"/>
</dbReference>
<dbReference type="InterPro" id="IPR009317">
    <property type="entry name" value="ChaB"/>
</dbReference>
<dbReference type="AlphaFoldDB" id="X1G7N1"/>
<sequence length="250" mass="27737">MPYSIDDPPAKIKDMPKPAQEIFISAFNAALEQYEGDEARANQVAYAAVKTKYKQDAEGNWIAKEVKVKTKEDSTRKFISSLKEIMSADDKRNLLQSALEVKFPTGEVMPSGVWIVDVYETELIYRNDGVDYKASYVVNPEGGVTLGEPVAVKRQTVYTPIESLQKVYSAIIQEKGKRNASLDAGRLKKILELCQELLSSEAAAEDKVEEAMAEATAVLESLRAQEAMKPEEGKLYPAAAYAYVPDRKEA</sequence>
<dbReference type="Pfam" id="PF06150">
    <property type="entry name" value="ChaB"/>
    <property type="match status" value="1"/>
</dbReference>
<keyword evidence="1" id="KW-0175">Coiled coil</keyword>
<comment type="caution">
    <text evidence="2">The sequence shown here is derived from an EMBL/GenBank/DDBJ whole genome shotgun (WGS) entry which is preliminary data.</text>
</comment>
<dbReference type="Gene3D" id="1.10.1740.70">
    <property type="entry name" value="ChaB"/>
    <property type="match status" value="1"/>
</dbReference>